<evidence type="ECO:0000256" key="6">
    <source>
        <dbReference type="ARBA" id="ARBA00023136"/>
    </source>
</evidence>
<evidence type="ECO:0000256" key="2">
    <source>
        <dbReference type="ARBA" id="ARBA00022448"/>
    </source>
</evidence>
<evidence type="ECO:0000256" key="9">
    <source>
        <dbReference type="RuleBase" id="RU003357"/>
    </source>
</evidence>
<gene>
    <name evidence="13" type="ORF">LP43_2096</name>
</gene>
<keyword evidence="5 9" id="KW-0798">TonB box</keyword>
<dbReference type="SUPFAM" id="SSF56935">
    <property type="entry name" value="Porins"/>
    <property type="match status" value="1"/>
</dbReference>
<feature type="domain" description="TonB-dependent receptor plug" evidence="12">
    <location>
        <begin position="46"/>
        <end position="150"/>
    </location>
</feature>
<sequence>MVKLKPIAQHTLFIIPSLYFSSIAFAEQAIELDEMTITSTRSETKLKDSPQVVTVINREQIEQQLKISPDASQVLSSLLPSFTPARQKLSSAGETFRGRAPLFLIDGIPQSNPLRDAQRDGHTIDLSMVERIEVIHGASAIHGLGATGGIINFITRRPTANTLDQNMNVQVTMPTSEADNDTLGYRTSYGLQGSQNDWEYALGLSYEKQGLFLDADDDAIGVDNTQGDIMASRSYDVFAKLGYWLTDNQNVEFQFNRYELDGDNDYLSVAGDRDTKTPATSIKQTPPGQAPHNEVTTTAIKYDNYDLAGMHFKAQAYRQEFEALFGAGIFGSFQDPSIAPDGSLYDQSQTSSIKKGAKFSLTKDDLLNNKLSLTAGMDILHDTTEQELAATNRSWVPETTFKNYAPFLQAQLKPVDSLVLNAGIRHEKAKLDVDDFHTIHSTNDAGGVDVEGGDPDFSETLYNAGIVVSPLSWLSVFANYSEGFGMPDVGRVLRGIGTENQNVNDFLNLQPVLTDNREIGFRINWQPIDFEVSYYESDSDLGSRLENVGGTYFVRREKTEINGVETTLGIQANDDHRIELSYSYIRGRYDSDDNGTIDSDLDGNNIPPNRLITNWNASWTPKLSSFIQISHNFDRNFDEEPGDDEIKFDGYTLVDASMAYQLPKGRVNLAFANLLNEDYFDYYSQTANTLDERYFKGRGRTVTLGYSLDF</sequence>
<dbReference type="PANTHER" id="PTHR30069">
    <property type="entry name" value="TONB-DEPENDENT OUTER MEMBRANE RECEPTOR"/>
    <property type="match status" value="1"/>
</dbReference>
<evidence type="ECO:0000256" key="5">
    <source>
        <dbReference type="ARBA" id="ARBA00023077"/>
    </source>
</evidence>
<evidence type="ECO:0000259" key="11">
    <source>
        <dbReference type="Pfam" id="PF00593"/>
    </source>
</evidence>
<evidence type="ECO:0000256" key="8">
    <source>
        <dbReference type="PROSITE-ProRule" id="PRU01360"/>
    </source>
</evidence>
<dbReference type="InterPro" id="IPR000531">
    <property type="entry name" value="Beta-barrel_TonB"/>
</dbReference>
<comment type="similarity">
    <text evidence="8 9">Belongs to the TonB-dependent receptor family.</text>
</comment>
<dbReference type="InterPro" id="IPR037066">
    <property type="entry name" value="Plug_dom_sf"/>
</dbReference>
<keyword evidence="13" id="KW-0675">Receptor</keyword>
<dbReference type="EMBL" id="JRQD01000005">
    <property type="protein sequence ID" value="KGM06223.1"/>
    <property type="molecule type" value="Genomic_DNA"/>
</dbReference>
<dbReference type="GO" id="GO:0044718">
    <property type="term" value="P:siderophore transmembrane transport"/>
    <property type="evidence" value="ECO:0007669"/>
    <property type="project" value="TreeGrafter"/>
</dbReference>
<dbReference type="Pfam" id="PF00593">
    <property type="entry name" value="TonB_dep_Rec_b-barrel"/>
    <property type="match status" value="1"/>
</dbReference>
<comment type="subcellular location">
    <subcellularLocation>
        <location evidence="1 8">Cell outer membrane</location>
        <topology evidence="1 8">Multi-pass membrane protein</topology>
    </subcellularLocation>
</comment>
<dbReference type="InterPro" id="IPR036942">
    <property type="entry name" value="Beta-barrel_TonB_sf"/>
</dbReference>
<dbReference type="RefSeq" id="WP_036314935.1">
    <property type="nucleotide sequence ID" value="NZ_JRQD01000005.1"/>
</dbReference>
<evidence type="ECO:0000256" key="10">
    <source>
        <dbReference type="SAM" id="SignalP"/>
    </source>
</evidence>
<feature type="domain" description="TonB-dependent receptor-like beta-barrel" evidence="11">
    <location>
        <begin position="251"/>
        <end position="674"/>
    </location>
</feature>
<dbReference type="Proteomes" id="UP000029999">
    <property type="component" value="Unassembled WGS sequence"/>
</dbReference>
<keyword evidence="2 8" id="KW-0813">Transport</keyword>
<evidence type="ECO:0000313" key="13">
    <source>
        <dbReference type="EMBL" id="KGM06223.1"/>
    </source>
</evidence>
<name>A0A0A0BCE7_9GAMM</name>
<keyword evidence="3 8" id="KW-1134">Transmembrane beta strand</keyword>
<feature type="signal peptide" evidence="10">
    <location>
        <begin position="1"/>
        <end position="26"/>
    </location>
</feature>
<proteinExistence type="inferred from homology"/>
<dbReference type="PANTHER" id="PTHR30069:SF42">
    <property type="entry name" value="FERRIC AEROBACTIN RECEPTOR"/>
    <property type="match status" value="1"/>
</dbReference>
<keyword evidence="4 8" id="KW-0812">Transmembrane</keyword>
<keyword evidence="7 8" id="KW-0998">Cell outer membrane</keyword>
<reference evidence="13 14" key="1">
    <citation type="submission" date="2014-09" db="EMBL/GenBank/DDBJ databases">
        <authorList>
            <person name="Grob C."/>
            <person name="Taubert M."/>
            <person name="Howat A.M."/>
            <person name="Burns O.J."/>
            <person name="Dixon J.L."/>
            <person name="Chen Y."/>
            <person name="Murrell J.C."/>
        </authorList>
    </citation>
    <scope>NUCLEOTIDE SEQUENCE [LARGE SCALE GENOMIC DNA]</scope>
    <source>
        <strain evidence="13">L4</strain>
    </source>
</reference>
<dbReference type="Pfam" id="PF07715">
    <property type="entry name" value="Plug"/>
    <property type="match status" value="1"/>
</dbReference>
<dbReference type="CDD" id="cd01347">
    <property type="entry name" value="ligand_gated_channel"/>
    <property type="match status" value="1"/>
</dbReference>
<protein>
    <submittedName>
        <fullName evidence="13">TonB-dependent receptor</fullName>
    </submittedName>
</protein>
<accession>A0A0A0BCE7</accession>
<dbReference type="Gene3D" id="2.170.130.10">
    <property type="entry name" value="TonB-dependent receptor, plug domain"/>
    <property type="match status" value="1"/>
</dbReference>
<organism evidence="13 14">
    <name type="scientific">Methylophaga thiooxydans</name>
    <dbReference type="NCBI Taxonomy" id="392484"/>
    <lineage>
        <taxon>Bacteria</taxon>
        <taxon>Pseudomonadati</taxon>
        <taxon>Pseudomonadota</taxon>
        <taxon>Gammaproteobacteria</taxon>
        <taxon>Thiotrichales</taxon>
        <taxon>Piscirickettsiaceae</taxon>
        <taxon>Methylophaga</taxon>
    </lineage>
</organism>
<evidence type="ECO:0000256" key="3">
    <source>
        <dbReference type="ARBA" id="ARBA00022452"/>
    </source>
</evidence>
<feature type="chain" id="PRO_5001967090" evidence="10">
    <location>
        <begin position="27"/>
        <end position="710"/>
    </location>
</feature>
<dbReference type="Gene3D" id="2.40.170.20">
    <property type="entry name" value="TonB-dependent receptor, beta-barrel domain"/>
    <property type="match status" value="1"/>
</dbReference>
<dbReference type="GO" id="GO:0015344">
    <property type="term" value="F:siderophore uptake transmembrane transporter activity"/>
    <property type="evidence" value="ECO:0007669"/>
    <property type="project" value="TreeGrafter"/>
</dbReference>
<evidence type="ECO:0000259" key="12">
    <source>
        <dbReference type="Pfam" id="PF07715"/>
    </source>
</evidence>
<dbReference type="InterPro" id="IPR039426">
    <property type="entry name" value="TonB-dep_rcpt-like"/>
</dbReference>
<evidence type="ECO:0000313" key="14">
    <source>
        <dbReference type="Proteomes" id="UP000029999"/>
    </source>
</evidence>
<evidence type="ECO:0000256" key="7">
    <source>
        <dbReference type="ARBA" id="ARBA00023237"/>
    </source>
</evidence>
<dbReference type="AlphaFoldDB" id="A0A0A0BCE7"/>
<keyword evidence="6 8" id="KW-0472">Membrane</keyword>
<evidence type="ECO:0000256" key="1">
    <source>
        <dbReference type="ARBA" id="ARBA00004571"/>
    </source>
</evidence>
<keyword evidence="10" id="KW-0732">Signal</keyword>
<evidence type="ECO:0000256" key="4">
    <source>
        <dbReference type="ARBA" id="ARBA00022692"/>
    </source>
</evidence>
<comment type="caution">
    <text evidence="13">The sequence shown here is derived from an EMBL/GenBank/DDBJ whole genome shotgun (WGS) entry which is preliminary data.</text>
</comment>
<dbReference type="PROSITE" id="PS52016">
    <property type="entry name" value="TONB_DEPENDENT_REC_3"/>
    <property type="match status" value="1"/>
</dbReference>
<dbReference type="GO" id="GO:0009279">
    <property type="term" value="C:cell outer membrane"/>
    <property type="evidence" value="ECO:0007669"/>
    <property type="project" value="UniProtKB-SubCell"/>
</dbReference>
<dbReference type="InterPro" id="IPR012910">
    <property type="entry name" value="Plug_dom"/>
</dbReference>
<dbReference type="STRING" id="392484.LP43_2096"/>